<evidence type="ECO:0000313" key="2">
    <source>
        <dbReference type="Proteomes" id="UP000184109"/>
    </source>
</evidence>
<proteinExistence type="predicted"/>
<organism evidence="1 2">
    <name type="scientific">Wenyingzhuangia marina</name>
    <dbReference type="NCBI Taxonomy" id="1195760"/>
    <lineage>
        <taxon>Bacteria</taxon>
        <taxon>Pseudomonadati</taxon>
        <taxon>Bacteroidota</taxon>
        <taxon>Flavobacteriia</taxon>
        <taxon>Flavobacteriales</taxon>
        <taxon>Flavobacteriaceae</taxon>
        <taxon>Wenyingzhuangia</taxon>
    </lineage>
</organism>
<dbReference type="STRING" id="1195760.SAMN05444281_1508"/>
<gene>
    <name evidence="1" type="ORF">SAMN05444281_1508</name>
</gene>
<dbReference type="Proteomes" id="UP000184109">
    <property type="component" value="Unassembled WGS sequence"/>
</dbReference>
<dbReference type="AlphaFoldDB" id="A0A1M5V537"/>
<keyword evidence="2" id="KW-1185">Reference proteome</keyword>
<dbReference type="RefSeq" id="WP_073120118.1">
    <property type="nucleotide sequence ID" value="NZ_BMEN01000003.1"/>
</dbReference>
<name>A0A1M5V537_9FLAO</name>
<accession>A0A1M5V537</accession>
<dbReference type="OrthoDB" id="1444014at2"/>
<protein>
    <submittedName>
        <fullName evidence="1">Uncharacterized protein</fullName>
    </submittedName>
</protein>
<sequence>MIKEHFFLLFFILCFISIDVYSQREVPLEDEVKETEKTYEKIDIQKEIEVYSIFNDFRIPIRENINTSDLRYNGWVTDPGMYTFRCRKGKRIRLTFWYLDKGPKEVLDSEFINITPAIDKCQKGDIEYKKHTYRKSK</sequence>
<reference evidence="2" key="1">
    <citation type="submission" date="2016-11" db="EMBL/GenBank/DDBJ databases">
        <authorList>
            <person name="Varghese N."/>
            <person name="Submissions S."/>
        </authorList>
    </citation>
    <scope>NUCLEOTIDE SEQUENCE [LARGE SCALE GENOMIC DNA]</scope>
    <source>
        <strain evidence="2">DSM 100572</strain>
    </source>
</reference>
<evidence type="ECO:0000313" key="1">
    <source>
        <dbReference type="EMBL" id="SHH70214.1"/>
    </source>
</evidence>
<dbReference type="EMBL" id="FQXQ01000003">
    <property type="protein sequence ID" value="SHH70214.1"/>
    <property type="molecule type" value="Genomic_DNA"/>
</dbReference>